<dbReference type="Proteomes" id="UP000000753">
    <property type="component" value="Chromosome"/>
</dbReference>
<dbReference type="Pfam" id="PF02602">
    <property type="entry name" value="HEM4"/>
    <property type="match status" value="1"/>
</dbReference>
<comment type="function">
    <text evidence="6 9">Catalyzes cyclization of the linear tetrapyrrole, hydroxymethylbilane, to the macrocyclic uroporphyrinogen III.</text>
</comment>
<dbReference type="EC" id="4.2.1.75" evidence="3 9"/>
<dbReference type="HOGENOM" id="CLU_011276_9_4_6"/>
<dbReference type="RefSeq" id="WP_020910615.1">
    <property type="nucleotide sequence ID" value="NC_011566.1"/>
</dbReference>
<dbReference type="OrthoDB" id="9787650at2"/>
<dbReference type="InterPro" id="IPR039793">
    <property type="entry name" value="UROS/Hem4"/>
</dbReference>
<dbReference type="SUPFAM" id="SSF69618">
    <property type="entry name" value="HemD-like"/>
    <property type="match status" value="1"/>
</dbReference>
<dbReference type="EMBL" id="CP000472">
    <property type="protein sequence ID" value="ACJ27233.1"/>
    <property type="molecule type" value="Genomic_DNA"/>
</dbReference>
<sequence length="242" mass="26556">MKVLLTRPEGRNQLMEEALSFRNVSYLTTPLLQVTPTSNLQSTQVSSTLAHADIIIFISTNAVKFASEAIAARWPESAKYYAVGQATYLALQALDISAEKAPDNCQQTEGLLSLPSLKSVDDKNIVIVRGVGGREDLAIELTKRNANLAYWEVYQRGCPELDMSNICQQWQSFGIDTIIITSGEILDNLVKTVPNELFAWLQTCHIIVPSSRVYDKATAYGLITVTNAKAANTNAMLTALSL</sequence>
<keyword evidence="5 9" id="KW-0627">Porphyrin biosynthesis</keyword>
<evidence type="ECO:0000256" key="2">
    <source>
        <dbReference type="ARBA" id="ARBA00008133"/>
    </source>
</evidence>
<dbReference type="InterPro" id="IPR003754">
    <property type="entry name" value="4pyrrol_synth_uPrphyn_synth"/>
</dbReference>
<feature type="domain" description="Tetrapyrrole biosynthesis uroporphyrinogen III synthase" evidence="10">
    <location>
        <begin position="20"/>
        <end position="237"/>
    </location>
</feature>
<proteinExistence type="inferred from homology"/>
<dbReference type="AlphaFoldDB" id="B8CHV7"/>
<evidence type="ECO:0000256" key="3">
    <source>
        <dbReference type="ARBA" id="ARBA00013109"/>
    </source>
</evidence>
<dbReference type="CDD" id="cd06578">
    <property type="entry name" value="HemD"/>
    <property type="match status" value="1"/>
</dbReference>
<dbReference type="InterPro" id="IPR036108">
    <property type="entry name" value="4pyrrol_syn_uPrphyn_synt_sf"/>
</dbReference>
<dbReference type="PANTHER" id="PTHR38042">
    <property type="entry name" value="UROPORPHYRINOGEN-III SYNTHASE, CHLOROPLASTIC"/>
    <property type="match status" value="1"/>
</dbReference>
<evidence type="ECO:0000256" key="5">
    <source>
        <dbReference type="ARBA" id="ARBA00023244"/>
    </source>
</evidence>
<keyword evidence="12" id="KW-1185">Reference proteome</keyword>
<dbReference type="UniPathway" id="UPA00251">
    <property type="reaction ID" value="UER00320"/>
</dbReference>
<comment type="catalytic activity">
    <reaction evidence="8 9">
        <text>hydroxymethylbilane = uroporphyrinogen III + H2O</text>
        <dbReference type="Rhea" id="RHEA:18965"/>
        <dbReference type="ChEBI" id="CHEBI:15377"/>
        <dbReference type="ChEBI" id="CHEBI:57308"/>
        <dbReference type="ChEBI" id="CHEBI:57845"/>
        <dbReference type="EC" id="4.2.1.75"/>
    </reaction>
</comment>
<dbReference type="GO" id="GO:0004852">
    <property type="term" value="F:uroporphyrinogen-III synthase activity"/>
    <property type="evidence" value="ECO:0007669"/>
    <property type="project" value="UniProtKB-UniRule"/>
</dbReference>
<accession>B8CHV7</accession>
<dbReference type="STRING" id="225849.swp_0400"/>
<dbReference type="eggNOG" id="COG1587">
    <property type="taxonomic scope" value="Bacteria"/>
</dbReference>
<comment type="similarity">
    <text evidence="2 9">Belongs to the uroporphyrinogen-III synthase family.</text>
</comment>
<gene>
    <name evidence="11" type="ordered locus">swp_0400</name>
</gene>
<evidence type="ECO:0000313" key="12">
    <source>
        <dbReference type="Proteomes" id="UP000000753"/>
    </source>
</evidence>
<evidence type="ECO:0000256" key="1">
    <source>
        <dbReference type="ARBA" id="ARBA00004772"/>
    </source>
</evidence>
<name>B8CHV7_SHEPW</name>
<evidence type="ECO:0000256" key="8">
    <source>
        <dbReference type="ARBA" id="ARBA00048617"/>
    </source>
</evidence>
<protein>
    <recommendedName>
        <fullName evidence="7 9">Uroporphyrinogen-III synthase</fullName>
        <ecNumber evidence="3 9">4.2.1.75</ecNumber>
    </recommendedName>
</protein>
<evidence type="ECO:0000313" key="11">
    <source>
        <dbReference type="EMBL" id="ACJ27233.1"/>
    </source>
</evidence>
<evidence type="ECO:0000256" key="4">
    <source>
        <dbReference type="ARBA" id="ARBA00023239"/>
    </source>
</evidence>
<evidence type="ECO:0000256" key="7">
    <source>
        <dbReference type="ARBA" id="ARBA00040167"/>
    </source>
</evidence>
<dbReference type="GO" id="GO:0006780">
    <property type="term" value="P:uroporphyrinogen III biosynthetic process"/>
    <property type="evidence" value="ECO:0007669"/>
    <property type="project" value="UniProtKB-UniRule"/>
</dbReference>
<dbReference type="KEGG" id="swp:swp_0400"/>
<reference evidence="11 12" key="1">
    <citation type="journal article" date="2008" name="PLoS ONE">
        <title>Environmental adaptation: genomic analysis of the piezotolerant and psychrotolerant deep-sea iron reducing bacterium Shewanella piezotolerans WP3.</title>
        <authorList>
            <person name="Wang F."/>
            <person name="Wang J."/>
            <person name="Jian H."/>
            <person name="Zhang B."/>
            <person name="Li S."/>
            <person name="Wang F."/>
            <person name="Zeng X."/>
            <person name="Gao L."/>
            <person name="Bartlett D.H."/>
            <person name="Yu J."/>
            <person name="Hu S."/>
            <person name="Xiao X."/>
        </authorList>
    </citation>
    <scope>NUCLEOTIDE SEQUENCE [LARGE SCALE GENOMIC DNA]</scope>
    <source>
        <strain evidence="12">WP3 / JCM 13877</strain>
    </source>
</reference>
<comment type="pathway">
    <text evidence="1 9">Porphyrin-containing compound metabolism; protoporphyrin-IX biosynthesis; coproporphyrinogen-III from 5-aminolevulinate: step 3/4.</text>
</comment>
<evidence type="ECO:0000256" key="6">
    <source>
        <dbReference type="ARBA" id="ARBA00037589"/>
    </source>
</evidence>
<dbReference type="Gene3D" id="3.40.50.10090">
    <property type="match status" value="2"/>
</dbReference>
<evidence type="ECO:0000259" key="10">
    <source>
        <dbReference type="Pfam" id="PF02602"/>
    </source>
</evidence>
<dbReference type="PANTHER" id="PTHR38042:SF1">
    <property type="entry name" value="UROPORPHYRINOGEN-III SYNTHASE, CHLOROPLASTIC"/>
    <property type="match status" value="1"/>
</dbReference>
<dbReference type="GO" id="GO:0006782">
    <property type="term" value="P:protoporphyrinogen IX biosynthetic process"/>
    <property type="evidence" value="ECO:0007669"/>
    <property type="project" value="UniProtKB-UniRule"/>
</dbReference>
<keyword evidence="4 9" id="KW-0456">Lyase</keyword>
<evidence type="ECO:0000256" key="9">
    <source>
        <dbReference type="RuleBase" id="RU366031"/>
    </source>
</evidence>
<organism evidence="11 12">
    <name type="scientific">Shewanella piezotolerans (strain WP3 / JCM 13877)</name>
    <dbReference type="NCBI Taxonomy" id="225849"/>
    <lineage>
        <taxon>Bacteria</taxon>
        <taxon>Pseudomonadati</taxon>
        <taxon>Pseudomonadota</taxon>
        <taxon>Gammaproteobacteria</taxon>
        <taxon>Alteromonadales</taxon>
        <taxon>Shewanellaceae</taxon>
        <taxon>Shewanella</taxon>
    </lineage>
</organism>